<evidence type="ECO:0000256" key="3">
    <source>
        <dbReference type="PROSITE-ProRule" id="PRU00464"/>
    </source>
</evidence>
<dbReference type="InterPro" id="IPR001310">
    <property type="entry name" value="Histidine_triad_HIT"/>
</dbReference>
<dbReference type="InterPro" id="IPR019808">
    <property type="entry name" value="Histidine_triad_CS"/>
</dbReference>
<evidence type="ECO:0000256" key="1">
    <source>
        <dbReference type="PIRSR" id="PIRSR601310-1"/>
    </source>
</evidence>
<evidence type="ECO:0000313" key="5">
    <source>
        <dbReference type="EMBL" id="KAF9464202.1"/>
    </source>
</evidence>
<protein>
    <submittedName>
        <fullName evidence="5">HIT-like domain-containing protein</fullName>
    </submittedName>
</protein>
<dbReference type="SUPFAM" id="SSF54197">
    <property type="entry name" value="HIT-like"/>
    <property type="match status" value="1"/>
</dbReference>
<dbReference type="PANTHER" id="PTHR46648:SF1">
    <property type="entry name" value="ADENOSINE 5'-MONOPHOSPHORAMIDASE HNT1"/>
    <property type="match status" value="1"/>
</dbReference>
<dbReference type="PRINTS" id="PR00332">
    <property type="entry name" value="HISTRIAD"/>
</dbReference>
<accession>A0A9P5Y8Q0</accession>
<keyword evidence="6" id="KW-1185">Reference proteome</keyword>
<feature type="short sequence motif" description="Histidine triad motif" evidence="2 3">
    <location>
        <begin position="95"/>
        <end position="99"/>
    </location>
</feature>
<gene>
    <name evidence="5" type="ORF">BDZ94DRAFT_1162493</name>
</gene>
<feature type="domain" description="HIT" evidence="4">
    <location>
        <begin position="7"/>
        <end position="111"/>
    </location>
</feature>
<feature type="non-terminal residue" evidence="5">
    <location>
        <position position="1"/>
    </location>
</feature>
<dbReference type="EMBL" id="MU150256">
    <property type="protein sequence ID" value="KAF9464202.1"/>
    <property type="molecule type" value="Genomic_DNA"/>
</dbReference>
<dbReference type="CDD" id="cd01277">
    <property type="entry name" value="HINT_subgroup"/>
    <property type="match status" value="1"/>
</dbReference>
<dbReference type="InterPro" id="IPR011146">
    <property type="entry name" value="HIT-like"/>
</dbReference>
<dbReference type="Gene3D" id="3.30.428.10">
    <property type="entry name" value="HIT-like"/>
    <property type="match status" value="1"/>
</dbReference>
<dbReference type="Pfam" id="PF01230">
    <property type="entry name" value="HIT"/>
    <property type="match status" value="1"/>
</dbReference>
<dbReference type="InterPro" id="IPR036265">
    <property type="entry name" value="HIT-like_sf"/>
</dbReference>
<evidence type="ECO:0000259" key="4">
    <source>
        <dbReference type="PROSITE" id="PS51084"/>
    </source>
</evidence>
<dbReference type="PROSITE" id="PS00892">
    <property type="entry name" value="HIT_1"/>
    <property type="match status" value="1"/>
</dbReference>
<evidence type="ECO:0000256" key="2">
    <source>
        <dbReference type="PIRSR" id="PIRSR601310-3"/>
    </source>
</evidence>
<dbReference type="PANTHER" id="PTHR46648">
    <property type="entry name" value="HIT FAMILY PROTEIN 1"/>
    <property type="match status" value="1"/>
</dbReference>
<reference evidence="5" key="1">
    <citation type="submission" date="2020-11" db="EMBL/GenBank/DDBJ databases">
        <authorList>
            <consortium name="DOE Joint Genome Institute"/>
            <person name="Ahrendt S."/>
            <person name="Riley R."/>
            <person name="Andreopoulos W."/>
            <person name="Labutti K."/>
            <person name="Pangilinan J."/>
            <person name="Ruiz-Duenas F.J."/>
            <person name="Barrasa J.M."/>
            <person name="Sanchez-Garcia M."/>
            <person name="Camarero S."/>
            <person name="Miyauchi S."/>
            <person name="Serrano A."/>
            <person name="Linde D."/>
            <person name="Babiker R."/>
            <person name="Drula E."/>
            <person name="Ayuso-Fernandez I."/>
            <person name="Pacheco R."/>
            <person name="Padilla G."/>
            <person name="Ferreira P."/>
            <person name="Barriuso J."/>
            <person name="Kellner H."/>
            <person name="Castanera R."/>
            <person name="Alfaro M."/>
            <person name="Ramirez L."/>
            <person name="Pisabarro A.G."/>
            <person name="Kuo A."/>
            <person name="Tritt A."/>
            <person name="Lipzen A."/>
            <person name="He G."/>
            <person name="Yan M."/>
            <person name="Ng V."/>
            <person name="Cullen D."/>
            <person name="Martin F."/>
            <person name="Rosso M.-N."/>
            <person name="Henrissat B."/>
            <person name="Hibbett D."/>
            <person name="Martinez A.T."/>
            <person name="Grigoriev I.V."/>
        </authorList>
    </citation>
    <scope>NUCLEOTIDE SEQUENCE</scope>
    <source>
        <strain evidence="5">CBS 247.69</strain>
    </source>
</reference>
<proteinExistence type="predicted"/>
<dbReference type="GO" id="GO:0003824">
    <property type="term" value="F:catalytic activity"/>
    <property type="evidence" value="ECO:0007669"/>
    <property type="project" value="InterPro"/>
</dbReference>
<dbReference type="PROSITE" id="PS51084">
    <property type="entry name" value="HIT_2"/>
    <property type="match status" value="1"/>
</dbReference>
<dbReference type="AlphaFoldDB" id="A0A9P5Y8Q0"/>
<dbReference type="InterPro" id="IPR039384">
    <property type="entry name" value="HINT"/>
</dbReference>
<name>A0A9P5Y8Q0_9AGAR</name>
<sequence>RSLASCLFCKIIKGDIPSFKLIETELSLSFLDIGPLSKGHALIIPKYHAEKLHELPDEYLADAMPIAKKIAIAQGVENYNILQNNGRIAHQEVDHVHFHVIPKPSDSDKEGLVVGWPAKPFDKEELQKAFEALKEKL</sequence>
<feature type="active site" description="Tele-AMP-histidine intermediate" evidence="1">
    <location>
        <position position="97"/>
    </location>
</feature>
<dbReference type="OrthoDB" id="672793at2759"/>
<comment type="caution">
    <text evidence="5">The sequence shown here is derived from an EMBL/GenBank/DDBJ whole genome shotgun (WGS) entry which is preliminary data.</text>
</comment>
<dbReference type="GO" id="GO:0009117">
    <property type="term" value="P:nucleotide metabolic process"/>
    <property type="evidence" value="ECO:0007669"/>
    <property type="project" value="TreeGrafter"/>
</dbReference>
<dbReference type="Proteomes" id="UP000807353">
    <property type="component" value="Unassembled WGS sequence"/>
</dbReference>
<evidence type="ECO:0000313" key="6">
    <source>
        <dbReference type="Proteomes" id="UP000807353"/>
    </source>
</evidence>
<organism evidence="5 6">
    <name type="scientific">Collybia nuda</name>
    <dbReference type="NCBI Taxonomy" id="64659"/>
    <lineage>
        <taxon>Eukaryota</taxon>
        <taxon>Fungi</taxon>
        <taxon>Dikarya</taxon>
        <taxon>Basidiomycota</taxon>
        <taxon>Agaricomycotina</taxon>
        <taxon>Agaricomycetes</taxon>
        <taxon>Agaricomycetidae</taxon>
        <taxon>Agaricales</taxon>
        <taxon>Tricholomatineae</taxon>
        <taxon>Clitocybaceae</taxon>
        <taxon>Collybia</taxon>
    </lineage>
</organism>